<reference evidence="2" key="1">
    <citation type="journal article" date="2019" name="Int. J. Syst. Evol. Microbiol.">
        <title>The Global Catalogue of Microorganisms (GCM) 10K type strain sequencing project: providing services to taxonomists for standard genome sequencing and annotation.</title>
        <authorList>
            <consortium name="The Broad Institute Genomics Platform"/>
            <consortium name="The Broad Institute Genome Sequencing Center for Infectious Disease"/>
            <person name="Wu L."/>
            <person name="Ma J."/>
        </authorList>
    </citation>
    <scope>NUCLEOTIDE SEQUENCE [LARGE SCALE GENOMIC DNA]</scope>
    <source>
        <strain evidence="2">LMG 24813</strain>
    </source>
</reference>
<accession>A0ABV8NUH9</accession>
<dbReference type="EMBL" id="JBHSBV010000002">
    <property type="protein sequence ID" value="MFC4200630.1"/>
    <property type="molecule type" value="Genomic_DNA"/>
</dbReference>
<comment type="caution">
    <text evidence="1">The sequence shown here is derived from an EMBL/GenBank/DDBJ whole genome shotgun (WGS) entry which is preliminary data.</text>
</comment>
<dbReference type="InterPro" id="IPR008767">
    <property type="entry name" value="Phage_SPP1_head-tail_adaptor"/>
</dbReference>
<gene>
    <name evidence="1" type="ORF">ACFOY1_06675</name>
</gene>
<dbReference type="Pfam" id="PF05521">
    <property type="entry name" value="Phage_HCP"/>
    <property type="match status" value="1"/>
</dbReference>
<protein>
    <submittedName>
        <fullName evidence="1">Phage head closure protein</fullName>
    </submittedName>
</protein>
<dbReference type="NCBIfam" id="TIGR01563">
    <property type="entry name" value="gp16_SPP1"/>
    <property type="match status" value="1"/>
</dbReference>
<evidence type="ECO:0000313" key="1">
    <source>
        <dbReference type="EMBL" id="MFC4200630.1"/>
    </source>
</evidence>
<dbReference type="Proteomes" id="UP001595848">
    <property type="component" value="Unassembled WGS sequence"/>
</dbReference>
<name>A0ABV8NUH9_9BURK</name>
<evidence type="ECO:0000313" key="2">
    <source>
        <dbReference type="Proteomes" id="UP001595848"/>
    </source>
</evidence>
<dbReference type="RefSeq" id="WP_217964132.1">
    <property type="nucleotide sequence ID" value="NZ_JAHTBN010000003.1"/>
</dbReference>
<sequence length="113" mass="12365">MQAGKLNRRITIQQKVAGQSTSGQPISTWEDFAKVWANIAGATGMASIRQTANQGNVAASINSYSFRIRYRTDITDAMRVLYSGLIFDIKQVRLDLAGHDRTDLVCEQGGSQG</sequence>
<proteinExistence type="predicted"/>
<keyword evidence="2" id="KW-1185">Reference proteome</keyword>
<organism evidence="1 2">
    <name type="scientific">Candidimonas humi</name>
    <dbReference type="NCBI Taxonomy" id="683355"/>
    <lineage>
        <taxon>Bacteria</taxon>
        <taxon>Pseudomonadati</taxon>
        <taxon>Pseudomonadota</taxon>
        <taxon>Betaproteobacteria</taxon>
        <taxon>Burkholderiales</taxon>
        <taxon>Alcaligenaceae</taxon>
        <taxon>Candidimonas</taxon>
    </lineage>
</organism>